<dbReference type="EMBL" id="JANIIK010000038">
    <property type="protein sequence ID" value="KAJ3610557.1"/>
    <property type="molecule type" value="Genomic_DNA"/>
</dbReference>
<dbReference type="Proteomes" id="UP001148018">
    <property type="component" value="Unassembled WGS sequence"/>
</dbReference>
<evidence type="ECO:0000313" key="1">
    <source>
        <dbReference type="EMBL" id="KAJ3610557.1"/>
    </source>
</evidence>
<name>A0A9Q0IRG9_9TELE</name>
<dbReference type="AlphaFoldDB" id="A0A9Q0IRG9"/>
<evidence type="ECO:0000313" key="2">
    <source>
        <dbReference type="Proteomes" id="UP001148018"/>
    </source>
</evidence>
<gene>
    <name evidence="1" type="ORF">NHX12_022649</name>
</gene>
<organism evidence="1 2">
    <name type="scientific">Muraenolepis orangiensis</name>
    <name type="common">Patagonian moray cod</name>
    <dbReference type="NCBI Taxonomy" id="630683"/>
    <lineage>
        <taxon>Eukaryota</taxon>
        <taxon>Metazoa</taxon>
        <taxon>Chordata</taxon>
        <taxon>Craniata</taxon>
        <taxon>Vertebrata</taxon>
        <taxon>Euteleostomi</taxon>
        <taxon>Actinopterygii</taxon>
        <taxon>Neopterygii</taxon>
        <taxon>Teleostei</taxon>
        <taxon>Neoteleostei</taxon>
        <taxon>Acanthomorphata</taxon>
        <taxon>Zeiogadaria</taxon>
        <taxon>Gadariae</taxon>
        <taxon>Gadiformes</taxon>
        <taxon>Muraenolepidoidei</taxon>
        <taxon>Muraenolepididae</taxon>
        <taxon>Muraenolepis</taxon>
    </lineage>
</organism>
<protein>
    <submittedName>
        <fullName evidence="1">Uncharacterized protein</fullName>
    </submittedName>
</protein>
<comment type="caution">
    <text evidence="1">The sequence shown here is derived from an EMBL/GenBank/DDBJ whole genome shotgun (WGS) entry which is preliminary data.</text>
</comment>
<keyword evidence="2" id="KW-1185">Reference proteome</keyword>
<sequence>MVHRELIGFNTMSLEWDTRRTQGCRNGKEGDGRHAEEVREDEHSHALCNLGIAIVCRKLGAVDCREGGRRLELGGRRLDVHGQADAHFAVVTDPHERKQSNQ</sequence>
<proteinExistence type="predicted"/>
<accession>A0A9Q0IRG9</accession>
<reference evidence="1" key="1">
    <citation type="submission" date="2022-07" db="EMBL/GenBank/DDBJ databases">
        <title>Chromosome-level genome of Muraenolepis orangiensis.</title>
        <authorList>
            <person name="Kim J."/>
        </authorList>
    </citation>
    <scope>NUCLEOTIDE SEQUENCE</scope>
    <source>
        <strain evidence="1">KU_S4_2022</strain>
        <tissue evidence="1">Muscle</tissue>
    </source>
</reference>